<dbReference type="InterPro" id="IPR002491">
    <property type="entry name" value="ABC_transptr_periplasmic_BD"/>
</dbReference>
<dbReference type="KEGG" id="tki:TKV_c05240"/>
<evidence type="ECO:0000256" key="1">
    <source>
        <dbReference type="ARBA" id="ARBA00008814"/>
    </source>
</evidence>
<feature type="signal peptide" evidence="2">
    <location>
        <begin position="1"/>
        <end position="24"/>
    </location>
</feature>
<accession>A0A097APH7</accession>
<dbReference type="PANTHER" id="PTHR30535:SF34">
    <property type="entry name" value="MOLYBDATE-BINDING PROTEIN MOLA"/>
    <property type="match status" value="1"/>
</dbReference>
<protein>
    <submittedName>
        <fullName evidence="4">ABC-type Fe3+-hydroxamate transport system, periplasmic component</fullName>
    </submittedName>
</protein>
<comment type="similarity">
    <text evidence="1">Belongs to the bacterial solute-binding protein 8 family.</text>
</comment>
<evidence type="ECO:0000313" key="5">
    <source>
        <dbReference type="Proteomes" id="UP000029669"/>
    </source>
</evidence>
<evidence type="ECO:0000256" key="2">
    <source>
        <dbReference type="SAM" id="SignalP"/>
    </source>
</evidence>
<dbReference type="PROSITE" id="PS50983">
    <property type="entry name" value="FE_B12_PBP"/>
    <property type="match status" value="1"/>
</dbReference>
<dbReference type="Gene3D" id="3.40.50.1980">
    <property type="entry name" value="Nitrogenase molybdenum iron protein domain"/>
    <property type="match status" value="2"/>
</dbReference>
<dbReference type="HOGENOM" id="CLU_038034_2_0_9"/>
<dbReference type="SUPFAM" id="SSF53807">
    <property type="entry name" value="Helical backbone' metal receptor"/>
    <property type="match status" value="1"/>
</dbReference>
<dbReference type="STRING" id="2325.TKV_c05240"/>
<keyword evidence="5" id="KW-1185">Reference proteome</keyword>
<name>A0A097APH7_THEKI</name>
<dbReference type="InterPro" id="IPR050902">
    <property type="entry name" value="ABC_Transporter_SBP"/>
</dbReference>
<dbReference type="Proteomes" id="UP000029669">
    <property type="component" value="Chromosome"/>
</dbReference>
<dbReference type="EMBL" id="CP009170">
    <property type="protein sequence ID" value="AIS51723.1"/>
    <property type="molecule type" value="Genomic_DNA"/>
</dbReference>
<sequence length="366" mass="41366">MKKKICFLMIFVLLMSLLPAFGLANPVKPEDSKQKQQTENKQEKIIVKEQLLDEKGQIIEDEVSILAPPKKVVVLGCYGAEMLKAIGVENTVIAVDDYTKEKNGWPDFVKNIPSVGASNTPSIEKIIELKPDLVIEGFLDPKLKTQLLNCGIPVLKIYGYRTELITSEIETLGKVFKCQTRAHEYANYIEKQWQAIRDRTKGLTEKDKPKVYWESGLGDWKTQSYGSGAHSLIEWAGGINIAADQKLSYPTVTPEWVASKNPDVIIKYVDAPITGWNGDIKKLEEIRQQILNRPALKNTNAVKNGRVYLVSSKITCAPQGAAGEWYIAKWLHPELFKDVNPQSIHKEMLKKFYGQEYKGVWVYPVQ</sequence>
<dbReference type="RefSeq" id="WP_201769482.1">
    <property type="nucleotide sequence ID" value="NZ_CP009170.1"/>
</dbReference>
<gene>
    <name evidence="4" type="ORF">TKV_c05240</name>
</gene>
<evidence type="ECO:0000259" key="3">
    <source>
        <dbReference type="PROSITE" id="PS50983"/>
    </source>
</evidence>
<feature type="chain" id="PRO_5001932657" evidence="2">
    <location>
        <begin position="25"/>
        <end position="366"/>
    </location>
</feature>
<dbReference type="eggNOG" id="COG0614">
    <property type="taxonomic scope" value="Bacteria"/>
</dbReference>
<keyword evidence="2" id="KW-0732">Signal</keyword>
<evidence type="ECO:0000313" key="4">
    <source>
        <dbReference type="EMBL" id="AIS51723.1"/>
    </source>
</evidence>
<dbReference type="Pfam" id="PF01497">
    <property type="entry name" value="Peripla_BP_2"/>
    <property type="match status" value="1"/>
</dbReference>
<reference evidence="5" key="1">
    <citation type="journal article" date="2015" name="Genome Announc.">
        <title>Whole-Genome Sequences of 80 Environmental and Clinical Isolates of Burkholderia pseudomallei.</title>
        <authorList>
            <person name="Johnson S.L."/>
            <person name="Baker A.L."/>
            <person name="Chain P.S."/>
            <person name="Currie B.J."/>
            <person name="Daligault H.E."/>
            <person name="Davenport K.W."/>
            <person name="Davis C.B."/>
            <person name="Inglis T.J."/>
            <person name="Kaestli M."/>
            <person name="Koren S."/>
            <person name="Mayo M."/>
            <person name="Merritt A.J."/>
            <person name="Price E.P."/>
            <person name="Sarovich D.S."/>
            <person name="Warner J."/>
            <person name="Rosovitz M.J."/>
        </authorList>
    </citation>
    <scope>NUCLEOTIDE SEQUENCE [LARGE SCALE GENOMIC DNA]</scope>
    <source>
        <strain evidence="5">DSM 2030</strain>
    </source>
</reference>
<feature type="domain" description="Fe/B12 periplasmic-binding" evidence="3">
    <location>
        <begin position="71"/>
        <end position="339"/>
    </location>
</feature>
<dbReference type="AlphaFoldDB" id="A0A097APH7"/>
<organism evidence="4 5">
    <name type="scientific">Thermoanaerobacter kivui</name>
    <name type="common">Acetogenium kivui</name>
    <dbReference type="NCBI Taxonomy" id="2325"/>
    <lineage>
        <taxon>Bacteria</taxon>
        <taxon>Bacillati</taxon>
        <taxon>Bacillota</taxon>
        <taxon>Clostridia</taxon>
        <taxon>Thermoanaerobacterales</taxon>
        <taxon>Thermoanaerobacteraceae</taxon>
        <taxon>Thermoanaerobacter</taxon>
    </lineage>
</organism>
<dbReference type="PANTHER" id="PTHR30535">
    <property type="entry name" value="VITAMIN B12-BINDING PROTEIN"/>
    <property type="match status" value="1"/>
</dbReference>
<proteinExistence type="inferred from homology"/>